<reference evidence="1 2" key="1">
    <citation type="submission" date="2012-10" db="EMBL/GenBank/DDBJ databases">
        <authorList>
            <person name="Zafar N."/>
            <person name="Inman J."/>
            <person name="Hall N."/>
            <person name="Lorenzi H."/>
            <person name="Caler E."/>
        </authorList>
    </citation>
    <scope>NUCLEOTIDE SEQUENCE [LARGE SCALE GENOMIC DNA]</scope>
    <source>
        <strain evidence="1 2">IP1</strain>
    </source>
</reference>
<dbReference type="Proteomes" id="UP000014680">
    <property type="component" value="Unassembled WGS sequence"/>
</dbReference>
<evidence type="ECO:0000313" key="2">
    <source>
        <dbReference type="Proteomes" id="UP000014680"/>
    </source>
</evidence>
<dbReference type="AlphaFoldDB" id="L7FJZ3"/>
<gene>
    <name evidence="1" type="ORF">EIN_284460</name>
</gene>
<dbReference type="VEuPathDB" id="AmoebaDB:EIN_284460"/>
<accession>L7FJZ3</accession>
<dbReference type="EMBL" id="KB207106">
    <property type="protein sequence ID" value="ELP84870.1"/>
    <property type="molecule type" value="Genomic_DNA"/>
</dbReference>
<keyword evidence="2" id="KW-1185">Reference proteome</keyword>
<dbReference type="OrthoDB" id="24653at2759"/>
<evidence type="ECO:0000313" key="1">
    <source>
        <dbReference type="EMBL" id="ELP84870.1"/>
    </source>
</evidence>
<dbReference type="KEGG" id="eiv:EIN_284460"/>
<dbReference type="GeneID" id="14883886"/>
<organism evidence="1 2">
    <name type="scientific">Entamoeba invadens IP1</name>
    <dbReference type="NCBI Taxonomy" id="370355"/>
    <lineage>
        <taxon>Eukaryota</taxon>
        <taxon>Amoebozoa</taxon>
        <taxon>Evosea</taxon>
        <taxon>Archamoebae</taxon>
        <taxon>Mastigamoebida</taxon>
        <taxon>Entamoebidae</taxon>
        <taxon>Entamoeba</taxon>
    </lineage>
</organism>
<protein>
    <submittedName>
        <fullName evidence="1">Uncharacterized protein</fullName>
    </submittedName>
</protein>
<proteinExistence type="predicted"/>
<name>L7FJZ3_ENTIV</name>
<dbReference type="OMA" id="LTNECHR"/>
<sequence>MAERRVSKEIQDFCNLLVGTWKLNQRVFGFEKNFPEKNAKNLVIDIASDDVLTNECHRFYRWTTTNDVEMPEKNVTYPTMVMEVYARSEAEEYDFAFHSDDFIENGSGSITGKWMKILLDYNRKDEHTTKILHYKLEDKNTILYTGLCIDNSARNSIIEQGVMHRIYLNENIELLKTK</sequence>
<dbReference type="RefSeq" id="XP_004184216.1">
    <property type="nucleotide sequence ID" value="XM_004184168.1"/>
</dbReference>